<name>A0A4Y2NS47_ARAVE</name>
<comment type="caution">
    <text evidence="2">The sequence shown here is derived from an EMBL/GenBank/DDBJ whole genome shotgun (WGS) entry which is preliminary data.</text>
</comment>
<organism evidence="2 4">
    <name type="scientific">Araneus ventricosus</name>
    <name type="common">Orbweaver spider</name>
    <name type="synonym">Epeira ventricosa</name>
    <dbReference type="NCBI Taxonomy" id="182803"/>
    <lineage>
        <taxon>Eukaryota</taxon>
        <taxon>Metazoa</taxon>
        <taxon>Ecdysozoa</taxon>
        <taxon>Arthropoda</taxon>
        <taxon>Chelicerata</taxon>
        <taxon>Arachnida</taxon>
        <taxon>Araneae</taxon>
        <taxon>Araneomorphae</taxon>
        <taxon>Entelegynae</taxon>
        <taxon>Araneoidea</taxon>
        <taxon>Araneidae</taxon>
        <taxon>Araneus</taxon>
    </lineage>
</organism>
<reference evidence="2 4" key="1">
    <citation type="journal article" date="2019" name="Sci. Rep.">
        <title>Orb-weaving spider Araneus ventricosus genome elucidates the spidroin gene catalogue.</title>
        <authorList>
            <person name="Kono N."/>
            <person name="Nakamura H."/>
            <person name="Ohtoshi R."/>
            <person name="Moran D.A.P."/>
            <person name="Shinohara A."/>
            <person name="Yoshida Y."/>
            <person name="Fujiwara M."/>
            <person name="Mori M."/>
            <person name="Tomita M."/>
            <person name="Arakawa K."/>
        </authorList>
    </citation>
    <scope>NUCLEOTIDE SEQUENCE [LARGE SCALE GENOMIC DNA]</scope>
</reference>
<dbReference type="EMBL" id="BGPR01210973">
    <property type="protein sequence ID" value="GBN41694.1"/>
    <property type="molecule type" value="Genomic_DNA"/>
</dbReference>
<evidence type="ECO:0000313" key="1">
    <source>
        <dbReference type="EMBL" id="GBN41694.1"/>
    </source>
</evidence>
<gene>
    <name evidence="2" type="ORF">AVEN_157561_1</name>
    <name evidence="3" type="ORF">AVEN_173946_1</name>
    <name evidence="1" type="ORF">AVEN_1811_1</name>
</gene>
<evidence type="ECO:0000313" key="2">
    <source>
        <dbReference type="EMBL" id="GBN41814.1"/>
    </source>
</evidence>
<dbReference type="EMBL" id="BGPR01211029">
    <property type="protein sequence ID" value="GBN41814.1"/>
    <property type="molecule type" value="Genomic_DNA"/>
</dbReference>
<sequence>MSEGRLGGTSGGIEWTFTYLEIRFPLSEEAKSDPVTK</sequence>
<dbReference type="Proteomes" id="UP000499080">
    <property type="component" value="Unassembled WGS sequence"/>
</dbReference>
<proteinExistence type="predicted"/>
<keyword evidence="4" id="KW-1185">Reference proteome</keyword>
<protein>
    <submittedName>
        <fullName evidence="2">Uncharacterized protein</fullName>
    </submittedName>
</protein>
<evidence type="ECO:0000313" key="4">
    <source>
        <dbReference type="Proteomes" id="UP000499080"/>
    </source>
</evidence>
<evidence type="ECO:0000313" key="3">
    <source>
        <dbReference type="EMBL" id="GBN41825.1"/>
    </source>
</evidence>
<feature type="non-terminal residue" evidence="2">
    <location>
        <position position="37"/>
    </location>
</feature>
<accession>A0A4Y2NS47</accession>
<dbReference type="EMBL" id="BGPR01211034">
    <property type="protein sequence ID" value="GBN41825.1"/>
    <property type="molecule type" value="Genomic_DNA"/>
</dbReference>
<dbReference type="AlphaFoldDB" id="A0A4Y2NS47"/>